<dbReference type="GO" id="GO:0008324">
    <property type="term" value="F:monoatomic cation transmembrane transporter activity"/>
    <property type="evidence" value="ECO:0007669"/>
    <property type="project" value="InterPro"/>
</dbReference>
<keyword evidence="11" id="KW-1185">Reference proteome</keyword>
<keyword evidence="4 7" id="KW-0812">Transmembrane</keyword>
<dbReference type="SUPFAM" id="SSF161111">
    <property type="entry name" value="Cation efflux protein transmembrane domain-like"/>
    <property type="match status" value="1"/>
</dbReference>
<comment type="similarity">
    <text evidence="2">Belongs to the cation diffusion facilitator (CDF) transporter (TC 2.A.4) family.</text>
</comment>
<dbReference type="RefSeq" id="WP_194028552.1">
    <property type="nucleotide sequence ID" value="NZ_JADEWZ010000007.1"/>
</dbReference>
<comment type="caution">
    <text evidence="10">The sequence shown here is derived from an EMBL/GenBank/DDBJ whole genome shotgun (WGS) entry which is preliminary data.</text>
</comment>
<evidence type="ECO:0000256" key="4">
    <source>
        <dbReference type="ARBA" id="ARBA00022692"/>
    </source>
</evidence>
<sequence>MTDRQNHYLISRIIVWVTLWLMFLLFGVKVLTGWEMKSLSLLAESLHALIVCFSLLFSWLAVISSDRPTGREIYGHGKRETFFVFLLAIIVAFGSTGVLWLCVRQLMAIARQTDLPFPVRVTIPLLELLGFLVATTLGLGIFNRVQSRTRRYPMLRFNANQIFKETGLTALVIASLGGVWWGEPLFDVLMAMMLAILALDSFWQLIRWHWPLLIEQIAIAPEVLEQLVKEVEGVAHCDNIRSRGLVGRFFYVDMHLILESTEQTLAPKVARQIEQAIRDRYGPVQITLAIENEKGIR</sequence>
<dbReference type="InterPro" id="IPR002524">
    <property type="entry name" value="Cation_efflux"/>
</dbReference>
<dbReference type="SUPFAM" id="SSF160240">
    <property type="entry name" value="Cation efflux protein cytoplasmic domain-like"/>
    <property type="match status" value="1"/>
</dbReference>
<dbReference type="GO" id="GO:0016020">
    <property type="term" value="C:membrane"/>
    <property type="evidence" value="ECO:0007669"/>
    <property type="project" value="UniProtKB-SubCell"/>
</dbReference>
<dbReference type="InterPro" id="IPR058533">
    <property type="entry name" value="Cation_efflux_TM"/>
</dbReference>
<keyword evidence="3" id="KW-0813">Transport</keyword>
<feature type="domain" description="Cation efflux protein cytoplasmic" evidence="9">
    <location>
        <begin position="224"/>
        <end position="291"/>
    </location>
</feature>
<evidence type="ECO:0000256" key="2">
    <source>
        <dbReference type="ARBA" id="ARBA00008114"/>
    </source>
</evidence>
<gene>
    <name evidence="10" type="ORF">IQ249_06025</name>
</gene>
<evidence type="ECO:0000256" key="7">
    <source>
        <dbReference type="SAM" id="Phobius"/>
    </source>
</evidence>
<feature type="transmembrane region" description="Helical" evidence="7">
    <location>
        <begin position="46"/>
        <end position="62"/>
    </location>
</feature>
<name>A0A8J7AZB3_9CYAN</name>
<evidence type="ECO:0000313" key="10">
    <source>
        <dbReference type="EMBL" id="MBE9115454.1"/>
    </source>
</evidence>
<evidence type="ECO:0000259" key="8">
    <source>
        <dbReference type="Pfam" id="PF01545"/>
    </source>
</evidence>
<dbReference type="PANTHER" id="PTHR43840">
    <property type="entry name" value="MITOCHONDRIAL METAL TRANSPORTER 1-RELATED"/>
    <property type="match status" value="1"/>
</dbReference>
<dbReference type="InterPro" id="IPR036837">
    <property type="entry name" value="Cation_efflux_CTD_sf"/>
</dbReference>
<dbReference type="Proteomes" id="UP000654482">
    <property type="component" value="Unassembled WGS sequence"/>
</dbReference>
<comment type="subcellular location">
    <subcellularLocation>
        <location evidence="1">Membrane</location>
        <topology evidence="1">Multi-pass membrane protein</topology>
    </subcellularLocation>
</comment>
<dbReference type="Pfam" id="PF01545">
    <property type="entry name" value="Cation_efflux"/>
    <property type="match status" value="1"/>
</dbReference>
<dbReference type="AlphaFoldDB" id="A0A8J7AZB3"/>
<feature type="transmembrane region" description="Helical" evidence="7">
    <location>
        <begin position="162"/>
        <end position="182"/>
    </location>
</feature>
<dbReference type="PANTHER" id="PTHR43840:SF15">
    <property type="entry name" value="MITOCHONDRIAL METAL TRANSPORTER 1-RELATED"/>
    <property type="match status" value="1"/>
</dbReference>
<dbReference type="InterPro" id="IPR027470">
    <property type="entry name" value="Cation_efflux_CTD"/>
</dbReference>
<protein>
    <submittedName>
        <fullName evidence="10">Cation diffusion facilitator family transporter</fullName>
    </submittedName>
</protein>
<evidence type="ECO:0000256" key="5">
    <source>
        <dbReference type="ARBA" id="ARBA00022989"/>
    </source>
</evidence>
<dbReference type="Pfam" id="PF16916">
    <property type="entry name" value="ZT_dimer"/>
    <property type="match status" value="1"/>
</dbReference>
<keyword evidence="6 7" id="KW-0472">Membrane</keyword>
<accession>A0A8J7AZB3</accession>
<keyword evidence="5 7" id="KW-1133">Transmembrane helix</keyword>
<evidence type="ECO:0000256" key="1">
    <source>
        <dbReference type="ARBA" id="ARBA00004141"/>
    </source>
</evidence>
<organism evidence="10 11">
    <name type="scientific">Lusitaniella coriacea LEGE 07157</name>
    <dbReference type="NCBI Taxonomy" id="945747"/>
    <lineage>
        <taxon>Bacteria</taxon>
        <taxon>Bacillati</taxon>
        <taxon>Cyanobacteriota</taxon>
        <taxon>Cyanophyceae</taxon>
        <taxon>Spirulinales</taxon>
        <taxon>Lusitaniellaceae</taxon>
        <taxon>Lusitaniella</taxon>
    </lineage>
</organism>
<evidence type="ECO:0000259" key="9">
    <source>
        <dbReference type="Pfam" id="PF16916"/>
    </source>
</evidence>
<proteinExistence type="inferred from homology"/>
<dbReference type="Gene3D" id="1.20.1510.10">
    <property type="entry name" value="Cation efflux protein transmembrane domain"/>
    <property type="match status" value="1"/>
</dbReference>
<feature type="transmembrane region" description="Helical" evidence="7">
    <location>
        <begin position="82"/>
        <end position="101"/>
    </location>
</feature>
<dbReference type="InterPro" id="IPR050291">
    <property type="entry name" value="CDF_Transporter"/>
</dbReference>
<dbReference type="EMBL" id="JADEWZ010000007">
    <property type="protein sequence ID" value="MBE9115454.1"/>
    <property type="molecule type" value="Genomic_DNA"/>
</dbReference>
<evidence type="ECO:0000313" key="11">
    <source>
        <dbReference type="Proteomes" id="UP000654482"/>
    </source>
</evidence>
<evidence type="ECO:0000256" key="3">
    <source>
        <dbReference type="ARBA" id="ARBA00022448"/>
    </source>
</evidence>
<reference evidence="10" key="1">
    <citation type="submission" date="2020-10" db="EMBL/GenBank/DDBJ databases">
        <authorList>
            <person name="Castelo-Branco R."/>
            <person name="Eusebio N."/>
            <person name="Adriana R."/>
            <person name="Vieira A."/>
            <person name="Brugerolle De Fraissinette N."/>
            <person name="Rezende De Castro R."/>
            <person name="Schneider M.P."/>
            <person name="Vasconcelos V."/>
            <person name="Leao P.N."/>
        </authorList>
    </citation>
    <scope>NUCLEOTIDE SEQUENCE</scope>
    <source>
        <strain evidence="10">LEGE 07157</strain>
    </source>
</reference>
<dbReference type="Gene3D" id="3.30.70.1350">
    <property type="entry name" value="Cation efflux protein, cytoplasmic domain"/>
    <property type="match status" value="1"/>
</dbReference>
<dbReference type="NCBIfam" id="TIGR01297">
    <property type="entry name" value="CDF"/>
    <property type="match status" value="1"/>
</dbReference>
<feature type="transmembrane region" description="Helical" evidence="7">
    <location>
        <begin position="121"/>
        <end position="142"/>
    </location>
</feature>
<evidence type="ECO:0000256" key="6">
    <source>
        <dbReference type="ARBA" id="ARBA00023136"/>
    </source>
</evidence>
<feature type="domain" description="Cation efflux protein transmembrane" evidence="8">
    <location>
        <begin position="15"/>
        <end position="207"/>
    </location>
</feature>
<feature type="transmembrane region" description="Helical" evidence="7">
    <location>
        <begin position="12"/>
        <end position="34"/>
    </location>
</feature>
<dbReference type="InterPro" id="IPR027469">
    <property type="entry name" value="Cation_efflux_TMD_sf"/>
</dbReference>